<gene>
    <name evidence="1" type="ORF">BT96DRAFT_221212</name>
</gene>
<keyword evidence="2" id="KW-1185">Reference proteome</keyword>
<reference evidence="1" key="1">
    <citation type="journal article" date="2019" name="Environ. Microbiol.">
        <title>Fungal ecological strategies reflected in gene transcription - a case study of two litter decomposers.</title>
        <authorList>
            <person name="Barbi F."/>
            <person name="Kohler A."/>
            <person name="Barry K."/>
            <person name="Baskaran P."/>
            <person name="Daum C."/>
            <person name="Fauchery L."/>
            <person name="Ihrmark K."/>
            <person name="Kuo A."/>
            <person name="LaButti K."/>
            <person name="Lipzen A."/>
            <person name="Morin E."/>
            <person name="Grigoriev I.V."/>
            <person name="Henrissat B."/>
            <person name="Lindahl B."/>
            <person name="Martin F."/>
        </authorList>
    </citation>
    <scope>NUCLEOTIDE SEQUENCE</scope>
    <source>
        <strain evidence="1">JB14</strain>
    </source>
</reference>
<dbReference type="EMBL" id="ML769401">
    <property type="protein sequence ID" value="KAE9406544.1"/>
    <property type="molecule type" value="Genomic_DNA"/>
</dbReference>
<evidence type="ECO:0000313" key="2">
    <source>
        <dbReference type="Proteomes" id="UP000799118"/>
    </source>
</evidence>
<accession>A0A6A4ICM4</accession>
<proteinExistence type="predicted"/>
<evidence type="ECO:0000313" key="1">
    <source>
        <dbReference type="EMBL" id="KAE9406544.1"/>
    </source>
</evidence>
<sequence length="605" mass="68933">MAAILAWIEKRIKGDWLAEMALREWTRLQDLIHEAYLQIPGSGVWPIRMLLQQGNLVESDNGVQYEPPIALQRYLFVRTYRGPWPTNSDCALCGCRTQRDFSPTNMFYLSLLSDWREKFVLPDSQFLCSEGKIQRGDNHSCAAFIERCCLPFASKRSFLRKYEEFAALHIEKSYQYINQNATLEYLAIGDFYRLLHGRQMTDFISSKPSFISHNVIGDRAWLGVFEHSAILAERGDCSPIRHHTNTVGNNFKTLDDFIKADVDSRIASGQVPANDRLEHERRQWANISAHVRCCPDQFRVGPGPGEKKRQVSWDRQCKMLDICQSPYIARTTQAARDAHVDIESATSDQYSQFHIAGKAAIPLSHFERAFDAAVISSISGYEFGLSPVEKKKLLIWEHRHAKKGLPTQLRPLTERKVNPSLYGPDRILEDIAAEGGDAGEMKRRLDEVIQRVIVCSADGYVDPFAELVDTVLASDPDHYYAGKEFFLHSDDTKLTYTPSPIYAVARAAREALHQRDPTAEIRRLQSIAKRNPALKGYDASPERLASLRRWSAKDAVLPIPTLMQVDEYREKHTKKVPFLDVLLFFGLEKVQQAGIDTRTREEGRG</sequence>
<dbReference type="Proteomes" id="UP000799118">
    <property type="component" value="Unassembled WGS sequence"/>
</dbReference>
<name>A0A6A4ICM4_9AGAR</name>
<protein>
    <submittedName>
        <fullName evidence="1">Uncharacterized protein</fullName>
    </submittedName>
</protein>
<organism evidence="1 2">
    <name type="scientific">Gymnopus androsaceus JB14</name>
    <dbReference type="NCBI Taxonomy" id="1447944"/>
    <lineage>
        <taxon>Eukaryota</taxon>
        <taxon>Fungi</taxon>
        <taxon>Dikarya</taxon>
        <taxon>Basidiomycota</taxon>
        <taxon>Agaricomycotina</taxon>
        <taxon>Agaricomycetes</taxon>
        <taxon>Agaricomycetidae</taxon>
        <taxon>Agaricales</taxon>
        <taxon>Marasmiineae</taxon>
        <taxon>Omphalotaceae</taxon>
        <taxon>Gymnopus</taxon>
    </lineage>
</organism>
<dbReference type="AlphaFoldDB" id="A0A6A4ICM4"/>